<dbReference type="SUPFAM" id="SSF47473">
    <property type="entry name" value="EF-hand"/>
    <property type="match status" value="1"/>
</dbReference>
<dbReference type="Proteomes" id="UP000245207">
    <property type="component" value="Unassembled WGS sequence"/>
</dbReference>
<evidence type="ECO:0000256" key="1">
    <source>
        <dbReference type="ARBA" id="ARBA00004123"/>
    </source>
</evidence>
<dbReference type="GO" id="GO:0005509">
    <property type="term" value="F:calcium ion binding"/>
    <property type="evidence" value="ECO:0007669"/>
    <property type="project" value="InterPro"/>
</dbReference>
<dbReference type="GO" id="GO:0000380">
    <property type="term" value="P:alternative mRNA splicing, via spliceosome"/>
    <property type="evidence" value="ECO:0007669"/>
    <property type="project" value="TreeGrafter"/>
</dbReference>
<keyword evidence="7" id="KW-1185">Reference proteome</keyword>
<comment type="caution">
    <text evidence="6">The sequence shown here is derived from an EMBL/GenBank/DDBJ whole genome shotgun (WGS) entry which is preliminary data.</text>
</comment>
<organism evidence="6 7">
    <name type="scientific">Artemisia annua</name>
    <name type="common">Sweet wormwood</name>
    <dbReference type="NCBI Taxonomy" id="35608"/>
    <lineage>
        <taxon>Eukaryota</taxon>
        <taxon>Viridiplantae</taxon>
        <taxon>Streptophyta</taxon>
        <taxon>Embryophyta</taxon>
        <taxon>Tracheophyta</taxon>
        <taxon>Spermatophyta</taxon>
        <taxon>Magnoliopsida</taxon>
        <taxon>eudicotyledons</taxon>
        <taxon>Gunneridae</taxon>
        <taxon>Pentapetalae</taxon>
        <taxon>asterids</taxon>
        <taxon>campanulids</taxon>
        <taxon>Asterales</taxon>
        <taxon>Asteraceae</taxon>
        <taxon>Asteroideae</taxon>
        <taxon>Anthemideae</taxon>
        <taxon>Artemisiinae</taxon>
        <taxon>Artemisia</taxon>
    </lineage>
</organism>
<dbReference type="InterPro" id="IPR036188">
    <property type="entry name" value="FAD/NAD-bd_sf"/>
</dbReference>
<dbReference type="PANTHER" id="PTHR12381:SF56">
    <property type="entry name" value="B30.2_SPRY DOMAIN-CONTAINING PROTEIN-RELATED"/>
    <property type="match status" value="1"/>
</dbReference>
<dbReference type="InterPro" id="IPR003877">
    <property type="entry name" value="SPRY_dom"/>
</dbReference>
<evidence type="ECO:0000313" key="6">
    <source>
        <dbReference type="EMBL" id="PWA74897.1"/>
    </source>
</evidence>
<gene>
    <name evidence="6" type="ORF">CTI12_AA247990</name>
</gene>
<evidence type="ECO:0000259" key="5">
    <source>
        <dbReference type="PROSITE" id="PS50222"/>
    </source>
</evidence>
<protein>
    <recommendedName>
        <fullName evidence="5">EF-hand domain-containing protein</fullName>
    </recommendedName>
</protein>
<feature type="domain" description="EF-hand" evidence="5">
    <location>
        <begin position="990"/>
        <end position="1025"/>
    </location>
</feature>
<evidence type="ECO:0000313" key="7">
    <source>
        <dbReference type="Proteomes" id="UP000245207"/>
    </source>
</evidence>
<accession>A0A2U1NN05</accession>
<keyword evidence="3" id="KW-0539">Nucleus</keyword>
<dbReference type="InterPro" id="IPR035778">
    <property type="entry name" value="SPRY_hnRNP_U"/>
</dbReference>
<dbReference type="InterPro" id="IPR013320">
    <property type="entry name" value="ConA-like_dom_sf"/>
</dbReference>
<evidence type="ECO:0000256" key="3">
    <source>
        <dbReference type="ARBA" id="ARBA00023242"/>
    </source>
</evidence>
<reference evidence="6 7" key="1">
    <citation type="journal article" date="2018" name="Mol. Plant">
        <title>The genome of Artemisia annua provides insight into the evolution of Asteraceae family and artemisinin biosynthesis.</title>
        <authorList>
            <person name="Shen Q."/>
            <person name="Zhang L."/>
            <person name="Liao Z."/>
            <person name="Wang S."/>
            <person name="Yan T."/>
            <person name="Shi P."/>
            <person name="Liu M."/>
            <person name="Fu X."/>
            <person name="Pan Q."/>
            <person name="Wang Y."/>
            <person name="Lv Z."/>
            <person name="Lu X."/>
            <person name="Zhang F."/>
            <person name="Jiang W."/>
            <person name="Ma Y."/>
            <person name="Chen M."/>
            <person name="Hao X."/>
            <person name="Li L."/>
            <person name="Tang Y."/>
            <person name="Lv G."/>
            <person name="Zhou Y."/>
            <person name="Sun X."/>
            <person name="Brodelius P.E."/>
            <person name="Rose J.K.C."/>
            <person name="Tang K."/>
        </authorList>
    </citation>
    <scope>NUCLEOTIDE SEQUENCE [LARGE SCALE GENOMIC DNA]</scope>
    <source>
        <strain evidence="7">cv. Huhao1</strain>
        <tissue evidence="6">Leaf</tissue>
    </source>
</reference>
<dbReference type="Pfam" id="PF00622">
    <property type="entry name" value="SPRY"/>
    <property type="match status" value="1"/>
</dbReference>
<feature type="region of interest" description="Disordered" evidence="4">
    <location>
        <begin position="1"/>
        <end position="28"/>
    </location>
</feature>
<comment type="subcellular location">
    <subcellularLocation>
        <location evidence="2">Mitochondrion inner membrane</location>
        <topology evidence="2">Peripheral membrane protein</topology>
        <orientation evidence="2">Intermembrane side</orientation>
    </subcellularLocation>
    <subcellularLocation>
        <location evidence="1">Nucleus</location>
    </subcellularLocation>
</comment>
<dbReference type="AlphaFoldDB" id="A0A2U1NN05"/>
<sequence length="1164" mass="129853">MASSSSVKRERDQNPLPPAPDKKPRLHDPLVNYHPVLLNPADCDLDFNVEENGLQGSALYEKGFAYCWSGARANVGITGGRYCFSCKIVSAQPVDMDDTRFDEKHLCRVGVSRGDDKVGNLGETEHSFGFGGTGKLSNAAQFSAYGERFGIGDTILCAVDLESRPMASISFAKNGKWLGTATHFNAGPNGLGVIDSPIKELYWESAVFPHVLLKNVVVQLQFSYEDGLVPLDGYKPWASAFGDGKGLIGPAFSDVGNCELIMMVGLPASGKTTWAEKWVNDHPEKRYVLLGTNLALDQMKVPGLHRKHNYSERFNSLMDRATGIFNTLITRASKTPRNFIIDQTNVYKSARRHKLKPFAYYQKIAVVSFPRPEDLKARSEKRLRETGKDVPVDAVNEMLANFVLPKSKDMPGTDEYFDQVVYIELNMTESQICLDQMKAKLQSGITVSPYLRESSLNHMRYPQKNVLQPYWNSTHQYPPESSTHVSHSLSRHYGQGNNLPTYDMSTVQYQTTPSGQHLQGGYQSQSALPNISRNEPCNARFLPRDDFNHRRSYSGYEHRAIAPMVFSDSYQKNPFHGAHIDCHTPGNETMDLSPRYTANMNHPFAPVESQATSPSSLYDTYGGPPSAPQVNMHTPTQSRSLPINPNCSAYGTSNPTNTYGNQTSHAPNYAGYHGGGVVAYSEAYAPNSSKIDQLPEEGNQKKKVVVLGTGWAGTSFLRNLKNSSYDVQVISPRNYFMFTPLLPSVTVGTVDARSVVEPIRRIVEKNEEFVVDYDYLVVAMGARVNTFNTPGVEENCLYLKEVEDAQKIRRRVIDCFEKASLPNMSDDERKRMLQFVVVGGGPTGVEFAAELHDFVSEDLVKLYPAVKDLVKISLLEATDHILNMFDKRITAFAEEKFHRDGIDLKTGSMVVNVSDKEISTKEIKTGKVSTIPYGMAVWSTGIATRPVVMDFMKQIGQGHRRVLATDEWLRVDGTNSIYALGDCATINQRKVMEDISSIFKKAHKDNSGTLTTKEFQEALDDICDRYPQVQLYLKNKKMSSLVDLLKESKGGAAKGSTEFNVEDFKSALSQVDSQMKNLPATAQVAAQQGTYLADCFNRMDECEKNPEGPIRFRESGRHRFRPFRYKHLGQFAPLGGEQTAAQLPGDWVSIGHSSQWLWYSVYAR</sequence>
<evidence type="ECO:0000256" key="4">
    <source>
        <dbReference type="SAM" id="MobiDB-lite"/>
    </source>
</evidence>
<dbReference type="GO" id="GO:0005743">
    <property type="term" value="C:mitochondrial inner membrane"/>
    <property type="evidence" value="ECO:0007669"/>
    <property type="project" value="UniProtKB-SubCell"/>
</dbReference>
<name>A0A2U1NN05_ARTAN</name>
<dbReference type="SUPFAM" id="SSF51905">
    <property type="entry name" value="FAD/NAD(P)-binding domain"/>
    <property type="match status" value="2"/>
</dbReference>
<evidence type="ECO:0000256" key="2">
    <source>
        <dbReference type="ARBA" id="ARBA00004137"/>
    </source>
</evidence>
<dbReference type="EMBL" id="PKPP01002495">
    <property type="protein sequence ID" value="PWA74897.1"/>
    <property type="molecule type" value="Genomic_DNA"/>
</dbReference>
<dbReference type="SUPFAM" id="SSF49899">
    <property type="entry name" value="Concanavalin A-like lectins/glucanases"/>
    <property type="match status" value="1"/>
</dbReference>
<dbReference type="GO" id="GO:0016491">
    <property type="term" value="F:oxidoreductase activity"/>
    <property type="evidence" value="ECO:0007669"/>
    <property type="project" value="InterPro"/>
</dbReference>
<dbReference type="PROSITE" id="PS50222">
    <property type="entry name" value="EF_HAND_2"/>
    <property type="match status" value="1"/>
</dbReference>
<dbReference type="GO" id="GO:0003723">
    <property type="term" value="F:RNA binding"/>
    <property type="evidence" value="ECO:0007669"/>
    <property type="project" value="TreeGrafter"/>
</dbReference>
<dbReference type="CDD" id="cd12884">
    <property type="entry name" value="SPRY_hnRNP"/>
    <property type="match status" value="1"/>
</dbReference>
<dbReference type="Gene3D" id="2.60.120.920">
    <property type="match status" value="1"/>
</dbReference>
<dbReference type="SUPFAM" id="SSF52540">
    <property type="entry name" value="P-loop containing nucleoside triphosphate hydrolases"/>
    <property type="match status" value="1"/>
</dbReference>
<dbReference type="Gene3D" id="3.50.50.100">
    <property type="match status" value="2"/>
</dbReference>
<dbReference type="SMART" id="SM00449">
    <property type="entry name" value="SPRY"/>
    <property type="match status" value="1"/>
</dbReference>
<proteinExistence type="predicted"/>
<dbReference type="Pfam" id="PF13671">
    <property type="entry name" value="AAA_33"/>
    <property type="match status" value="1"/>
</dbReference>
<dbReference type="InterPro" id="IPR023753">
    <property type="entry name" value="FAD/NAD-binding_dom"/>
</dbReference>
<dbReference type="PANTHER" id="PTHR12381">
    <property type="entry name" value="HETEROGENEOUS NUCLEAR RIBONUCLEOPROTEIN U FAMILY MEMBER"/>
    <property type="match status" value="1"/>
</dbReference>
<dbReference type="Pfam" id="PF07992">
    <property type="entry name" value="Pyr_redox_2"/>
    <property type="match status" value="1"/>
</dbReference>
<dbReference type="GO" id="GO:0005634">
    <property type="term" value="C:nucleus"/>
    <property type="evidence" value="ECO:0007669"/>
    <property type="project" value="UniProtKB-SubCell"/>
</dbReference>
<dbReference type="InterPro" id="IPR002048">
    <property type="entry name" value="EF_hand_dom"/>
</dbReference>
<dbReference type="OrthoDB" id="445357at2759"/>
<dbReference type="InterPro" id="IPR011992">
    <property type="entry name" value="EF-hand-dom_pair"/>
</dbReference>
<dbReference type="InterPro" id="IPR043136">
    <property type="entry name" value="B30.2/SPRY_sf"/>
</dbReference>
<dbReference type="Gene3D" id="3.40.50.300">
    <property type="entry name" value="P-loop containing nucleotide triphosphate hydrolases"/>
    <property type="match status" value="1"/>
</dbReference>
<dbReference type="InterPro" id="IPR027417">
    <property type="entry name" value="P-loop_NTPase"/>
</dbReference>
<dbReference type="STRING" id="35608.A0A2U1NN05"/>